<comment type="caution">
    <text evidence="2">The sequence shown here is derived from an EMBL/GenBank/DDBJ whole genome shotgun (WGS) entry which is preliminary data.</text>
</comment>
<feature type="region of interest" description="Disordered" evidence="1">
    <location>
        <begin position="1"/>
        <end position="72"/>
    </location>
</feature>
<protein>
    <submittedName>
        <fullName evidence="2">Uncharacterized protein</fullName>
    </submittedName>
</protein>
<organism evidence="2 3">
    <name type="scientific">Phyllobacterium salinisoli</name>
    <dbReference type="NCBI Taxonomy" id="1899321"/>
    <lineage>
        <taxon>Bacteria</taxon>
        <taxon>Pseudomonadati</taxon>
        <taxon>Pseudomonadota</taxon>
        <taxon>Alphaproteobacteria</taxon>
        <taxon>Hyphomicrobiales</taxon>
        <taxon>Phyllobacteriaceae</taxon>
        <taxon>Phyllobacterium</taxon>
    </lineage>
</organism>
<dbReference type="EMBL" id="QOZG01000002">
    <property type="protein sequence ID" value="RCS25100.1"/>
    <property type="molecule type" value="Genomic_DNA"/>
</dbReference>
<dbReference type="OrthoDB" id="1853779at2"/>
<reference evidence="2 3" key="1">
    <citation type="submission" date="2018-07" db="EMBL/GenBank/DDBJ databases">
        <title>The draft genome of Phyllobacterium salinisoli.</title>
        <authorList>
            <person name="Liu L."/>
            <person name="Li L."/>
            <person name="Zhang X."/>
            <person name="Liang L."/>
        </authorList>
    </citation>
    <scope>NUCLEOTIDE SEQUENCE [LARGE SCALE GENOMIC DNA]</scope>
    <source>
        <strain evidence="2 3">LLAN61</strain>
    </source>
</reference>
<accession>A0A368KAI9</accession>
<gene>
    <name evidence="2" type="ORF">DUT91_06650</name>
</gene>
<evidence type="ECO:0000313" key="3">
    <source>
        <dbReference type="Proteomes" id="UP000253420"/>
    </source>
</evidence>
<evidence type="ECO:0000256" key="1">
    <source>
        <dbReference type="SAM" id="MobiDB-lite"/>
    </source>
</evidence>
<evidence type="ECO:0000313" key="2">
    <source>
        <dbReference type="EMBL" id="RCS25100.1"/>
    </source>
</evidence>
<dbReference type="Proteomes" id="UP000253420">
    <property type="component" value="Unassembled WGS sequence"/>
</dbReference>
<name>A0A368KAI9_9HYPH</name>
<keyword evidence="3" id="KW-1185">Reference proteome</keyword>
<dbReference type="RefSeq" id="WP_114439544.1">
    <property type="nucleotide sequence ID" value="NZ_QOZG01000002.1"/>
</dbReference>
<feature type="compositionally biased region" description="Basic and acidic residues" evidence="1">
    <location>
        <begin position="25"/>
        <end position="72"/>
    </location>
</feature>
<dbReference type="AlphaFoldDB" id="A0A368KAI9"/>
<proteinExistence type="predicted"/>
<sequence>MAKADKKHIGSGAQGKGSGEGAMTDIDKDKIEENAVLSNRDKAQHTRERGLDSKEIETEQFHDHPGNRMTDD</sequence>